<protein>
    <recommendedName>
        <fullName evidence="10">MYND-type domain-containing protein</fullName>
    </recommendedName>
</protein>
<dbReference type="SUPFAM" id="SSF82199">
    <property type="entry name" value="SET domain"/>
    <property type="match status" value="1"/>
</dbReference>
<keyword evidence="5" id="KW-0812">Transmembrane</keyword>
<dbReference type="Gene3D" id="2.170.270.10">
    <property type="entry name" value="SET domain"/>
    <property type="match status" value="1"/>
</dbReference>
<feature type="domain" description="SET" evidence="6">
    <location>
        <begin position="166"/>
        <end position="279"/>
    </location>
</feature>
<dbReference type="PROSITE" id="PS01360">
    <property type="entry name" value="ZF_MYND_1"/>
    <property type="match status" value="1"/>
</dbReference>
<dbReference type="GO" id="GO:0005634">
    <property type="term" value="C:nucleus"/>
    <property type="evidence" value="ECO:0007669"/>
    <property type="project" value="TreeGrafter"/>
</dbReference>
<dbReference type="EMBL" id="OC855225">
    <property type="protein sequence ID" value="CAD7621539.1"/>
    <property type="molecule type" value="Genomic_DNA"/>
</dbReference>
<dbReference type="Pfam" id="PF00856">
    <property type="entry name" value="SET"/>
    <property type="match status" value="1"/>
</dbReference>
<evidence type="ECO:0000256" key="2">
    <source>
        <dbReference type="ARBA" id="ARBA00022771"/>
    </source>
</evidence>
<dbReference type="PANTHER" id="PTHR12197">
    <property type="entry name" value="HISTONE-LYSINE N-METHYLTRANSFERASE SMYD"/>
    <property type="match status" value="1"/>
</dbReference>
<evidence type="ECO:0000259" key="6">
    <source>
        <dbReference type="PROSITE" id="PS50280"/>
    </source>
</evidence>
<dbReference type="PROSITE" id="PS50865">
    <property type="entry name" value="ZF_MYND_2"/>
    <property type="match status" value="1"/>
</dbReference>
<feature type="transmembrane region" description="Helical" evidence="5">
    <location>
        <begin position="497"/>
        <end position="518"/>
    </location>
</feature>
<evidence type="ECO:0008006" key="10">
    <source>
        <dbReference type="Google" id="ProtNLM"/>
    </source>
</evidence>
<evidence type="ECO:0000256" key="3">
    <source>
        <dbReference type="ARBA" id="ARBA00022833"/>
    </source>
</evidence>
<gene>
    <name evidence="8" type="ORF">OSB1V03_LOCUS2010</name>
</gene>
<dbReference type="InterPro" id="IPR046341">
    <property type="entry name" value="SET_dom_sf"/>
</dbReference>
<feature type="domain" description="MYND-type" evidence="7">
    <location>
        <begin position="79"/>
        <end position="117"/>
    </location>
</feature>
<keyword evidence="1" id="KW-0479">Metal-binding</keyword>
<dbReference type="GO" id="GO:0008170">
    <property type="term" value="F:N-methyltransferase activity"/>
    <property type="evidence" value="ECO:0007669"/>
    <property type="project" value="UniProtKB-ARBA"/>
</dbReference>
<evidence type="ECO:0000256" key="1">
    <source>
        <dbReference type="ARBA" id="ARBA00022723"/>
    </source>
</evidence>
<feature type="non-terminal residue" evidence="8">
    <location>
        <position position="1"/>
    </location>
</feature>
<dbReference type="InterPro" id="IPR002893">
    <property type="entry name" value="Znf_MYND"/>
</dbReference>
<sequence length="550" mass="62979">MDYLNKLLEELDVIYDDYKTSHLIPSLPTQDFVTQLDPIIRSVVKMSPKLSKPLSPGDVITEDMPIIHALHKESKGKYCDNCFKQSDQLKRCSKCLQIFYCSKECQKNDWKYHKNECPLYLRDLTSVLSTTNWMRILLRLFLSVQKIPNFATKKYRLFDGSDVSLRDIEVNASEVNDNKKILNFSNICNIFNDIDFDYDRQEVQHWLSFLYTIPLIPIKSSDQDIMETPDTIGTGLYIQHSLLGHSCQPNSALIGKGLSIPLRAMRPIAAGEEITISFVRLDLNRADRQQALKFWSIDCECEKCVYHLDRNIDYTRLQPSNLFPLNVFTFGTQLMDYLRQVLTELDVMFGEYHPQKTNLLMAIVIKLANCPLIPEPVMNEMKAKTMKAIDVTLLSDIPFRNLFIHRCLTVFAIVSGSHTTTGCGVLSAHFRQQPNHLCGKCECHYKRTTGDTPAFPVSTSRKQEVPPIQQSITATNSVIHKKYNTKLKEVWGKSCSAVWGCVVLLHNIGMSLVIVVMLENAFAHRVWNNYTCNTTPFDDKQSITCFDITN</sequence>
<dbReference type="Gene3D" id="6.10.140.2220">
    <property type="match status" value="1"/>
</dbReference>
<dbReference type="PROSITE" id="PS50280">
    <property type="entry name" value="SET"/>
    <property type="match status" value="1"/>
</dbReference>
<dbReference type="GO" id="GO:0008276">
    <property type="term" value="F:protein methyltransferase activity"/>
    <property type="evidence" value="ECO:0007669"/>
    <property type="project" value="UniProtKB-ARBA"/>
</dbReference>
<proteinExistence type="predicted"/>
<evidence type="ECO:0000313" key="9">
    <source>
        <dbReference type="Proteomes" id="UP000759131"/>
    </source>
</evidence>
<evidence type="ECO:0000256" key="5">
    <source>
        <dbReference type="SAM" id="Phobius"/>
    </source>
</evidence>
<dbReference type="InterPro" id="IPR001214">
    <property type="entry name" value="SET_dom"/>
</dbReference>
<organism evidence="8">
    <name type="scientific">Medioppia subpectinata</name>
    <dbReference type="NCBI Taxonomy" id="1979941"/>
    <lineage>
        <taxon>Eukaryota</taxon>
        <taxon>Metazoa</taxon>
        <taxon>Ecdysozoa</taxon>
        <taxon>Arthropoda</taxon>
        <taxon>Chelicerata</taxon>
        <taxon>Arachnida</taxon>
        <taxon>Acari</taxon>
        <taxon>Acariformes</taxon>
        <taxon>Sarcoptiformes</taxon>
        <taxon>Oribatida</taxon>
        <taxon>Brachypylina</taxon>
        <taxon>Oppioidea</taxon>
        <taxon>Oppiidae</taxon>
        <taxon>Medioppia</taxon>
    </lineage>
</organism>
<dbReference type="OrthoDB" id="5945798at2759"/>
<evidence type="ECO:0000313" key="8">
    <source>
        <dbReference type="EMBL" id="CAD7621539.1"/>
    </source>
</evidence>
<reference evidence="8" key="1">
    <citation type="submission" date="2020-11" db="EMBL/GenBank/DDBJ databases">
        <authorList>
            <person name="Tran Van P."/>
        </authorList>
    </citation>
    <scope>NUCLEOTIDE SEQUENCE</scope>
</reference>
<dbReference type="EMBL" id="CAJPIZ010000650">
    <property type="protein sequence ID" value="CAG2101969.1"/>
    <property type="molecule type" value="Genomic_DNA"/>
</dbReference>
<keyword evidence="2 4" id="KW-0863">Zinc-finger</keyword>
<evidence type="ECO:0000259" key="7">
    <source>
        <dbReference type="PROSITE" id="PS50865"/>
    </source>
</evidence>
<keyword evidence="9" id="KW-1185">Reference proteome</keyword>
<accession>A0A7R9PUW4</accession>
<evidence type="ECO:0000256" key="4">
    <source>
        <dbReference type="PROSITE-ProRule" id="PRU00134"/>
    </source>
</evidence>
<keyword evidence="5" id="KW-1133">Transmembrane helix</keyword>
<dbReference type="Pfam" id="PF01753">
    <property type="entry name" value="zf-MYND"/>
    <property type="match status" value="1"/>
</dbReference>
<dbReference type="Proteomes" id="UP000759131">
    <property type="component" value="Unassembled WGS sequence"/>
</dbReference>
<keyword evidence="3" id="KW-0862">Zinc</keyword>
<dbReference type="GO" id="GO:0008757">
    <property type="term" value="F:S-adenosylmethionine-dependent methyltransferase activity"/>
    <property type="evidence" value="ECO:0007669"/>
    <property type="project" value="UniProtKB-ARBA"/>
</dbReference>
<dbReference type="AlphaFoldDB" id="A0A7R9PUW4"/>
<dbReference type="InterPro" id="IPR050869">
    <property type="entry name" value="H3K4_H4K5_MeTrfase"/>
</dbReference>
<dbReference type="Gene3D" id="1.10.220.160">
    <property type="match status" value="1"/>
</dbReference>
<dbReference type="GO" id="GO:0008270">
    <property type="term" value="F:zinc ion binding"/>
    <property type="evidence" value="ECO:0007669"/>
    <property type="project" value="UniProtKB-KW"/>
</dbReference>
<dbReference type="CDD" id="cd20071">
    <property type="entry name" value="SET_SMYD"/>
    <property type="match status" value="1"/>
</dbReference>
<dbReference type="PANTHER" id="PTHR12197:SF251">
    <property type="entry name" value="EG:BACR7C10.4 PROTEIN"/>
    <property type="match status" value="1"/>
</dbReference>
<keyword evidence="5" id="KW-0472">Membrane</keyword>
<name>A0A7R9PUW4_9ACAR</name>